<feature type="domain" description="B30.2/SPRY" evidence="10">
    <location>
        <begin position="356"/>
        <end position="544"/>
    </location>
</feature>
<dbReference type="Gene3D" id="3.30.160.60">
    <property type="entry name" value="Classic Zinc Finger"/>
    <property type="match status" value="1"/>
</dbReference>
<dbReference type="CDD" id="cd16040">
    <property type="entry name" value="SPRY_PRY_SNTX"/>
    <property type="match status" value="1"/>
</dbReference>
<evidence type="ECO:0000256" key="1">
    <source>
        <dbReference type="ARBA" id="ARBA00022588"/>
    </source>
</evidence>
<keyword evidence="5" id="KW-0391">Immunity</keyword>
<keyword evidence="2" id="KW-0479">Metal-binding</keyword>
<evidence type="ECO:0000259" key="8">
    <source>
        <dbReference type="PROSITE" id="PS50089"/>
    </source>
</evidence>
<keyword evidence="7" id="KW-0175">Coiled coil</keyword>
<dbReference type="SUPFAM" id="SSF49899">
    <property type="entry name" value="Concanavalin A-like lectins/glucanases"/>
    <property type="match status" value="1"/>
</dbReference>
<dbReference type="GO" id="GO:0005737">
    <property type="term" value="C:cytoplasm"/>
    <property type="evidence" value="ECO:0007669"/>
    <property type="project" value="UniProtKB-ARBA"/>
</dbReference>
<dbReference type="InterPro" id="IPR000315">
    <property type="entry name" value="Znf_B-box"/>
</dbReference>
<dbReference type="PROSITE" id="PS50119">
    <property type="entry name" value="ZF_BBOX"/>
    <property type="match status" value="1"/>
</dbReference>
<organism evidence="11 12">
    <name type="scientific">Carassius auratus</name>
    <name type="common">Goldfish</name>
    <dbReference type="NCBI Taxonomy" id="7957"/>
    <lineage>
        <taxon>Eukaryota</taxon>
        <taxon>Metazoa</taxon>
        <taxon>Chordata</taxon>
        <taxon>Craniata</taxon>
        <taxon>Vertebrata</taxon>
        <taxon>Euteleostomi</taxon>
        <taxon>Actinopterygii</taxon>
        <taxon>Neopterygii</taxon>
        <taxon>Teleostei</taxon>
        <taxon>Ostariophysi</taxon>
        <taxon>Cypriniformes</taxon>
        <taxon>Cyprinidae</taxon>
        <taxon>Cyprininae</taxon>
        <taxon>Carassius</taxon>
    </lineage>
</organism>
<dbReference type="Pfam" id="PF00643">
    <property type="entry name" value="zf-B_box"/>
    <property type="match status" value="1"/>
</dbReference>
<keyword evidence="3 6" id="KW-0863">Zinc-finger</keyword>
<dbReference type="KEGG" id="caua:113115813"/>
<dbReference type="InterPro" id="IPR003879">
    <property type="entry name" value="Butyrophylin_SPRY"/>
</dbReference>
<dbReference type="InterPro" id="IPR058030">
    <property type="entry name" value="TRIM8/14/16/25/29/45/65_CC"/>
</dbReference>
<evidence type="ECO:0000256" key="3">
    <source>
        <dbReference type="ARBA" id="ARBA00022771"/>
    </source>
</evidence>
<evidence type="ECO:0000313" key="12">
    <source>
        <dbReference type="RefSeq" id="XP_026139228.1"/>
    </source>
</evidence>
<dbReference type="Gene3D" id="3.30.40.10">
    <property type="entry name" value="Zinc/RING finger domain, C3HC4 (zinc finger)"/>
    <property type="match status" value="1"/>
</dbReference>
<feature type="coiled-coil region" evidence="7">
    <location>
        <begin position="192"/>
        <end position="233"/>
    </location>
</feature>
<protein>
    <submittedName>
        <fullName evidence="12">Tripartite motif-containing protein 16-like</fullName>
    </submittedName>
</protein>
<dbReference type="Pfam" id="PF25600">
    <property type="entry name" value="TRIM_CC"/>
    <property type="match status" value="1"/>
</dbReference>
<dbReference type="Gene3D" id="2.60.120.920">
    <property type="match status" value="1"/>
</dbReference>
<evidence type="ECO:0000259" key="10">
    <source>
        <dbReference type="PROSITE" id="PS50188"/>
    </source>
</evidence>
<dbReference type="AlphaFoldDB" id="A0A6P6R1M1"/>
<evidence type="ECO:0000256" key="2">
    <source>
        <dbReference type="ARBA" id="ARBA00022723"/>
    </source>
</evidence>
<dbReference type="RefSeq" id="XP_026139228.1">
    <property type="nucleotide sequence ID" value="XM_026283443.1"/>
</dbReference>
<keyword evidence="1" id="KW-0399">Innate immunity</keyword>
<dbReference type="InterPro" id="IPR017907">
    <property type="entry name" value="Znf_RING_CS"/>
</dbReference>
<dbReference type="Pfam" id="PF00622">
    <property type="entry name" value="SPRY"/>
    <property type="match status" value="1"/>
</dbReference>
<evidence type="ECO:0000256" key="5">
    <source>
        <dbReference type="ARBA" id="ARBA00022859"/>
    </source>
</evidence>
<evidence type="ECO:0000313" key="11">
    <source>
        <dbReference type="Proteomes" id="UP000515129"/>
    </source>
</evidence>
<dbReference type="GeneID" id="113115813"/>
<dbReference type="Proteomes" id="UP000515129">
    <property type="component" value="Chromosome 16"/>
</dbReference>
<dbReference type="InterPro" id="IPR043136">
    <property type="entry name" value="B30.2/SPRY_sf"/>
</dbReference>
<dbReference type="FunFam" id="2.60.120.920:FF:000066">
    <property type="entry name" value="Si:ch211-208f21.3"/>
    <property type="match status" value="1"/>
</dbReference>
<dbReference type="SMART" id="SM00184">
    <property type="entry name" value="RING"/>
    <property type="match status" value="1"/>
</dbReference>
<dbReference type="Gene3D" id="4.10.830.40">
    <property type="match status" value="1"/>
</dbReference>
<keyword evidence="11" id="KW-1185">Reference proteome</keyword>
<dbReference type="Pfam" id="PF13765">
    <property type="entry name" value="PRY"/>
    <property type="match status" value="1"/>
</dbReference>
<dbReference type="InterPro" id="IPR001870">
    <property type="entry name" value="B30.2/SPRY"/>
</dbReference>
<sequence>MEEAKISVNQNEFICPVCLDLLKDPVTIQCGHSYCKICITDCWDQEDQKRVYSCPQCRQTFSPRPALARNTMLAEVVEKLKKTKRPADCDAEAGDVQCDVCTGRKDTAVKSCLMCLNSYCQNHLEQHESWFKGKRHNLTDATGRLQEMICQKHDKLLEIFCRTDQKCICVLCIDEHKNHETVSAAAQRTEKQKQLKETQKTLQQRIQQREKDLQQLRETVESHKRSAQTAVEDSERIFTELIRSIERSRSELIRLIRDQEKTAVSRAEERLERLEQEINDLRRRDAELEQLSHTQDHIQFLQSLQSLSAPPESTDGNDDPLISLLSFDVLRESVHQLRDKLEDFCKEELKKISDRVTFTNIDLWTRKNFLQYSHQLTLDLNTAHKYLRLSENNRVITNTGIDQSYPDHPDRFDVYRQVLCRESVCGRCYWEIEWSGSRVFISVSYKSITRKGQGNECLFGSNDQSWSLICCPSSCSFIYNNIKTVLSVKSISSRIGVFVDHSAGTLSFFSVSDTMSLIHTVQTTFTQTLYPGFWVLPGSSVKLC</sequence>
<reference evidence="12" key="1">
    <citation type="submission" date="2025-08" db="UniProtKB">
        <authorList>
            <consortium name="RefSeq"/>
        </authorList>
    </citation>
    <scope>IDENTIFICATION</scope>
    <source>
        <strain evidence="12">Wakin</strain>
        <tissue evidence="12">Muscle</tissue>
    </source>
</reference>
<dbReference type="PROSITE" id="PS00518">
    <property type="entry name" value="ZF_RING_1"/>
    <property type="match status" value="1"/>
</dbReference>
<dbReference type="SUPFAM" id="SSF57850">
    <property type="entry name" value="RING/U-box"/>
    <property type="match status" value="1"/>
</dbReference>
<name>A0A6P6R1M1_CARAU</name>
<feature type="domain" description="B box-type" evidence="9">
    <location>
        <begin position="145"/>
        <end position="184"/>
    </location>
</feature>
<evidence type="ECO:0000256" key="6">
    <source>
        <dbReference type="PROSITE-ProRule" id="PRU00024"/>
    </source>
</evidence>
<accession>A0A6P6R1M1</accession>
<dbReference type="InterPro" id="IPR001841">
    <property type="entry name" value="Znf_RING"/>
</dbReference>
<dbReference type="SMART" id="SM00589">
    <property type="entry name" value="PRY"/>
    <property type="match status" value="1"/>
</dbReference>
<evidence type="ECO:0000256" key="7">
    <source>
        <dbReference type="SAM" id="Coils"/>
    </source>
</evidence>
<evidence type="ECO:0000256" key="4">
    <source>
        <dbReference type="ARBA" id="ARBA00022833"/>
    </source>
</evidence>
<dbReference type="InterPro" id="IPR051051">
    <property type="entry name" value="E3_ubiq-ligase_TRIM/RNF"/>
</dbReference>
<dbReference type="PROSITE" id="PS50188">
    <property type="entry name" value="B302_SPRY"/>
    <property type="match status" value="1"/>
</dbReference>
<dbReference type="SMART" id="SM00336">
    <property type="entry name" value="BBOX"/>
    <property type="match status" value="1"/>
</dbReference>
<dbReference type="PROSITE" id="PS50089">
    <property type="entry name" value="ZF_RING_2"/>
    <property type="match status" value="1"/>
</dbReference>
<gene>
    <name evidence="12" type="primary">LOC113115813</name>
</gene>
<dbReference type="CDD" id="cd19769">
    <property type="entry name" value="Bbox2_TRIM16-like"/>
    <property type="match status" value="1"/>
</dbReference>
<feature type="domain" description="RING-type" evidence="8">
    <location>
        <begin position="15"/>
        <end position="58"/>
    </location>
</feature>
<dbReference type="OrthoDB" id="6105938at2759"/>
<dbReference type="PANTHER" id="PTHR25465">
    <property type="entry name" value="B-BOX DOMAIN CONTAINING"/>
    <property type="match status" value="1"/>
</dbReference>
<feature type="coiled-coil region" evidence="7">
    <location>
        <begin position="257"/>
        <end position="291"/>
    </location>
</feature>
<dbReference type="InterPro" id="IPR013320">
    <property type="entry name" value="ConA-like_dom_sf"/>
</dbReference>
<evidence type="ECO:0000259" key="9">
    <source>
        <dbReference type="PROSITE" id="PS50119"/>
    </source>
</evidence>
<dbReference type="PANTHER" id="PTHR25465:SF5">
    <property type="entry name" value="E3 UBIQUITIN_ISG15 LIGASE TRIM25-RELATED"/>
    <property type="match status" value="1"/>
</dbReference>
<keyword evidence="4" id="KW-0862">Zinc</keyword>
<dbReference type="PRINTS" id="PR01407">
    <property type="entry name" value="BUTYPHLNCDUF"/>
</dbReference>
<dbReference type="Pfam" id="PF15227">
    <property type="entry name" value="zf-C3HC4_4"/>
    <property type="match status" value="1"/>
</dbReference>
<dbReference type="SMART" id="SM00449">
    <property type="entry name" value="SPRY"/>
    <property type="match status" value="1"/>
</dbReference>
<dbReference type="SUPFAM" id="SSF57845">
    <property type="entry name" value="B-box zinc-binding domain"/>
    <property type="match status" value="1"/>
</dbReference>
<dbReference type="InterPro" id="IPR013083">
    <property type="entry name" value="Znf_RING/FYVE/PHD"/>
</dbReference>
<dbReference type="InterPro" id="IPR006574">
    <property type="entry name" value="PRY"/>
</dbReference>
<dbReference type="GO" id="GO:0008270">
    <property type="term" value="F:zinc ion binding"/>
    <property type="evidence" value="ECO:0007669"/>
    <property type="project" value="UniProtKB-KW"/>
</dbReference>
<proteinExistence type="predicted"/>
<dbReference type="InterPro" id="IPR003877">
    <property type="entry name" value="SPRY_dom"/>
</dbReference>
<dbReference type="GO" id="GO:0045087">
    <property type="term" value="P:innate immune response"/>
    <property type="evidence" value="ECO:0007669"/>
    <property type="project" value="UniProtKB-KW"/>
</dbReference>